<dbReference type="PANTHER" id="PTHR37423">
    <property type="entry name" value="SOLUBLE LYTIC MUREIN TRANSGLYCOSYLASE-RELATED"/>
    <property type="match status" value="1"/>
</dbReference>
<dbReference type="Proteomes" id="UP000031518">
    <property type="component" value="Unassembled WGS sequence"/>
</dbReference>
<evidence type="ECO:0000313" key="5">
    <source>
        <dbReference type="EMBL" id="CDM66016.1"/>
    </source>
</evidence>
<dbReference type="InterPro" id="IPR008258">
    <property type="entry name" value="Transglycosylase_SLT_dom_1"/>
</dbReference>
<evidence type="ECO:0000259" key="4">
    <source>
        <dbReference type="Pfam" id="PF01464"/>
    </source>
</evidence>
<evidence type="ECO:0000313" key="6">
    <source>
        <dbReference type="Proteomes" id="UP000031518"/>
    </source>
</evidence>
<evidence type="ECO:0000256" key="3">
    <source>
        <dbReference type="SAM" id="SignalP"/>
    </source>
</evidence>
<dbReference type="Gene3D" id="1.25.40.10">
    <property type="entry name" value="Tetratricopeptide repeat domain"/>
    <property type="match status" value="2"/>
</dbReference>
<comment type="similarity">
    <text evidence="1">Belongs to the transglycosylase Slt family.</text>
</comment>
<dbReference type="Pfam" id="PF01464">
    <property type="entry name" value="SLT"/>
    <property type="match status" value="1"/>
</dbReference>
<dbReference type="GO" id="GO:0016020">
    <property type="term" value="C:membrane"/>
    <property type="evidence" value="ECO:0007669"/>
    <property type="project" value="InterPro"/>
</dbReference>
<dbReference type="InterPro" id="IPR000189">
    <property type="entry name" value="Transglyc_AS"/>
</dbReference>
<dbReference type="AlphaFoldDB" id="A0A0B6WY23"/>
<sequence precursor="true">MRLRSTDSPLILIVAAALATSALALSNGAIAQGDAALAAVRRLDQASRTSNGELAPLSAEEHMRRAAIYFANRAFAEARAHWQALITRYPNDERVPAALFGIGRSFYQERRYAEALPFFEKLGRDYPNSREGRDGFYFVAPTLLRLGRAAEAASRYQAYIARFPAGERIADAYLNTIDTLREAGKPQEALDWIERTRQKFAGTPTATNALFAHLRLEISRGNWTKAVTLSDELLRSPLTGTMTSVAEVNYLRAYSLERLGNSAEAARIYQLIPDSIYSYYGWLATMRLMRLGQRAQAIARASRVRDQIRTSADFGETPYREIVLRVAKERGLDPRLILAIMRQESAFRPQARSRAAARGLMQLTIDIAQKYGPRANLSEVGEMDLYRPEISIQIAAAYLAELTKLFPQLPEAVVASYNGGEDNVARWLERSGKRDPGIFTAEIGFAETKDYVFKVMNYYRAYCTLYTAELLPQRPDEAQGVNSPEKNASSIP</sequence>
<dbReference type="InterPro" id="IPR011990">
    <property type="entry name" value="TPR-like_helical_dom_sf"/>
</dbReference>
<feature type="chain" id="PRO_5002110376" evidence="3">
    <location>
        <begin position="25"/>
        <end position="492"/>
    </location>
</feature>
<reference evidence="5 6" key="2">
    <citation type="submission" date="2015-01" db="EMBL/GenBank/DDBJ databases">
        <title>Complete genome sequence of Pyrinomonas methylaliphatogenes type strain K22T.</title>
        <authorList>
            <person name="Lee K.C.Y."/>
            <person name="Power J.F."/>
            <person name="Dunfield P.F."/>
            <person name="Morgan X.C."/>
            <person name="Huttenhower C."/>
            <person name="Stott M.B."/>
        </authorList>
    </citation>
    <scope>NUCLEOTIDE SEQUENCE [LARGE SCALE GENOMIC DNA]</scope>
    <source>
        <strain evidence="5 6">K22</strain>
    </source>
</reference>
<dbReference type="STRING" id="454194.PYK22_02025"/>
<feature type="signal peptide" evidence="3">
    <location>
        <begin position="1"/>
        <end position="24"/>
    </location>
</feature>
<dbReference type="InterPro" id="IPR023346">
    <property type="entry name" value="Lysozyme-like_dom_sf"/>
</dbReference>
<dbReference type="RefSeq" id="WP_060635548.1">
    <property type="nucleotide sequence ID" value="NZ_CBXV010000007.1"/>
</dbReference>
<dbReference type="Pfam" id="PF13432">
    <property type="entry name" value="TPR_16"/>
    <property type="match status" value="2"/>
</dbReference>
<dbReference type="InterPro" id="IPR019734">
    <property type="entry name" value="TPR_rpt"/>
</dbReference>
<dbReference type="OrthoDB" id="9815002at2"/>
<evidence type="ECO:0000256" key="2">
    <source>
        <dbReference type="PROSITE-ProRule" id="PRU00339"/>
    </source>
</evidence>
<protein>
    <submittedName>
        <fullName evidence="5">Soluble lytic murein transglycosylase-like protein</fullName>
    </submittedName>
</protein>
<dbReference type="EMBL" id="CBXV010000007">
    <property type="protein sequence ID" value="CDM66016.1"/>
    <property type="molecule type" value="Genomic_DNA"/>
</dbReference>
<dbReference type="PANTHER" id="PTHR37423:SF2">
    <property type="entry name" value="MEMBRANE-BOUND LYTIC MUREIN TRANSGLYCOSYLASE C"/>
    <property type="match status" value="1"/>
</dbReference>
<feature type="domain" description="Transglycosylase SLT" evidence="4">
    <location>
        <begin position="326"/>
        <end position="435"/>
    </location>
</feature>
<name>A0A0B6WY23_9BACT</name>
<dbReference type="PROSITE" id="PS00922">
    <property type="entry name" value="TRANSGLYCOSYLASE"/>
    <property type="match status" value="1"/>
</dbReference>
<organism evidence="5 6">
    <name type="scientific">Pyrinomonas methylaliphatogenes</name>
    <dbReference type="NCBI Taxonomy" id="454194"/>
    <lineage>
        <taxon>Bacteria</taxon>
        <taxon>Pseudomonadati</taxon>
        <taxon>Acidobacteriota</taxon>
        <taxon>Blastocatellia</taxon>
        <taxon>Blastocatellales</taxon>
        <taxon>Pyrinomonadaceae</taxon>
        <taxon>Pyrinomonas</taxon>
    </lineage>
</organism>
<dbReference type="PROSITE" id="PS50005">
    <property type="entry name" value="TPR"/>
    <property type="match status" value="1"/>
</dbReference>
<dbReference type="GO" id="GO:0000270">
    <property type="term" value="P:peptidoglycan metabolic process"/>
    <property type="evidence" value="ECO:0007669"/>
    <property type="project" value="InterPro"/>
</dbReference>
<keyword evidence="2" id="KW-0802">TPR repeat</keyword>
<feature type="repeat" description="TPR" evidence="2">
    <location>
        <begin position="96"/>
        <end position="129"/>
    </location>
</feature>
<gene>
    <name evidence="5" type="ORF">PYK22_02025</name>
</gene>
<dbReference type="GO" id="GO:0008933">
    <property type="term" value="F:peptidoglycan lytic transglycosylase activity"/>
    <property type="evidence" value="ECO:0007669"/>
    <property type="project" value="InterPro"/>
</dbReference>
<dbReference type="SUPFAM" id="SSF53955">
    <property type="entry name" value="Lysozyme-like"/>
    <property type="match status" value="1"/>
</dbReference>
<keyword evidence="3" id="KW-0732">Signal</keyword>
<dbReference type="SUPFAM" id="SSF48452">
    <property type="entry name" value="TPR-like"/>
    <property type="match status" value="1"/>
</dbReference>
<dbReference type="SMART" id="SM00028">
    <property type="entry name" value="TPR"/>
    <property type="match status" value="3"/>
</dbReference>
<evidence type="ECO:0000256" key="1">
    <source>
        <dbReference type="ARBA" id="ARBA00007734"/>
    </source>
</evidence>
<reference evidence="5 6" key="1">
    <citation type="submission" date="2013-12" db="EMBL/GenBank/DDBJ databases">
        <authorList>
            <person name="Stott M."/>
        </authorList>
    </citation>
    <scope>NUCLEOTIDE SEQUENCE [LARGE SCALE GENOMIC DNA]</scope>
    <source>
        <strain evidence="5 6">K22</strain>
    </source>
</reference>
<proteinExistence type="inferred from homology"/>
<accession>A0A0B6WY23</accession>
<dbReference type="Gene3D" id="1.10.530.10">
    <property type="match status" value="1"/>
</dbReference>
<keyword evidence="6" id="KW-1185">Reference proteome</keyword>
<dbReference type="CDD" id="cd13401">
    <property type="entry name" value="Slt70-like"/>
    <property type="match status" value="1"/>
</dbReference>